<feature type="non-terminal residue" evidence="6">
    <location>
        <position position="876"/>
    </location>
</feature>
<dbReference type="PANTHER" id="PTHR32046">
    <property type="entry name" value="G DOMAIN-CONTAINING PROTEIN"/>
    <property type="match status" value="1"/>
</dbReference>
<dbReference type="Gene3D" id="3.40.50.300">
    <property type="entry name" value="P-loop containing nucleotide triphosphate hydrolases"/>
    <property type="match status" value="1"/>
</dbReference>
<dbReference type="CDD" id="cd00063">
    <property type="entry name" value="FN3"/>
    <property type="match status" value="1"/>
</dbReference>
<dbReference type="Pfam" id="PF00735">
    <property type="entry name" value="Septin"/>
    <property type="match status" value="1"/>
</dbReference>
<dbReference type="InterPro" id="IPR003593">
    <property type="entry name" value="AAA+_ATPase"/>
</dbReference>
<evidence type="ECO:0000256" key="3">
    <source>
        <dbReference type="SAM" id="Coils"/>
    </source>
</evidence>
<feature type="domain" description="Fibronectin type-III" evidence="5">
    <location>
        <begin position="216"/>
        <end position="311"/>
    </location>
</feature>
<protein>
    <recommendedName>
        <fullName evidence="8">Fibronectin type-III domain-containing protein</fullName>
    </recommendedName>
</protein>
<gene>
    <name evidence="6" type="ORF">MGAL_10B017467</name>
</gene>
<dbReference type="CDD" id="cd19757">
    <property type="entry name" value="Bbox1"/>
    <property type="match status" value="1"/>
</dbReference>
<keyword evidence="3" id="KW-0175">Coiled coil</keyword>
<dbReference type="InterPro" id="IPR003961">
    <property type="entry name" value="FN3_dom"/>
</dbReference>
<dbReference type="OrthoDB" id="6103492at2759"/>
<evidence type="ECO:0000259" key="4">
    <source>
        <dbReference type="PROSITE" id="PS50119"/>
    </source>
</evidence>
<comment type="caution">
    <text evidence="6">The sequence shown here is derived from an EMBL/GenBank/DDBJ whole genome shotgun (WGS) entry which is preliminary data.</text>
</comment>
<proteinExistence type="inferred from homology"/>
<dbReference type="InterPro" id="IPR027417">
    <property type="entry name" value="P-loop_NTPase"/>
</dbReference>
<dbReference type="GO" id="GO:0005525">
    <property type="term" value="F:GTP binding"/>
    <property type="evidence" value="ECO:0007669"/>
    <property type="project" value="UniProtKB-KW"/>
</dbReference>
<comment type="similarity">
    <text evidence="2">Belongs to the TRAFAC class TrmE-Era-EngA-EngB-Septin-like GTPase superfamily. Septin GTPase family.</text>
</comment>
<organism evidence="6 7">
    <name type="scientific">Mytilus galloprovincialis</name>
    <name type="common">Mediterranean mussel</name>
    <dbReference type="NCBI Taxonomy" id="29158"/>
    <lineage>
        <taxon>Eukaryota</taxon>
        <taxon>Metazoa</taxon>
        <taxon>Spiralia</taxon>
        <taxon>Lophotrochozoa</taxon>
        <taxon>Mollusca</taxon>
        <taxon>Bivalvia</taxon>
        <taxon>Autobranchia</taxon>
        <taxon>Pteriomorphia</taxon>
        <taxon>Mytilida</taxon>
        <taxon>Mytiloidea</taxon>
        <taxon>Mytilidae</taxon>
        <taxon>Mytilinae</taxon>
        <taxon>Mytilus</taxon>
    </lineage>
</organism>
<dbReference type="Pfam" id="PF00041">
    <property type="entry name" value="fn3"/>
    <property type="match status" value="1"/>
</dbReference>
<name>A0A8B6GJD9_MYTGA</name>
<dbReference type="SMART" id="SM00336">
    <property type="entry name" value="BBOX"/>
    <property type="match status" value="3"/>
</dbReference>
<dbReference type="InterPro" id="IPR013783">
    <property type="entry name" value="Ig-like_fold"/>
</dbReference>
<dbReference type="Proteomes" id="UP000596742">
    <property type="component" value="Unassembled WGS sequence"/>
</dbReference>
<dbReference type="InterPro" id="IPR030379">
    <property type="entry name" value="G_SEPTIN_dom"/>
</dbReference>
<dbReference type="PANTHER" id="PTHR32046:SF14">
    <property type="match status" value="1"/>
</dbReference>
<evidence type="ECO:0000256" key="2">
    <source>
        <dbReference type="RuleBase" id="RU004560"/>
    </source>
</evidence>
<feature type="domain" description="B box-type" evidence="4">
    <location>
        <begin position="33"/>
        <end position="83"/>
    </location>
</feature>
<dbReference type="EMBL" id="UYJE01008537">
    <property type="protein sequence ID" value="VDI64632.1"/>
    <property type="molecule type" value="Genomic_DNA"/>
</dbReference>
<reference evidence="6" key="1">
    <citation type="submission" date="2018-11" db="EMBL/GenBank/DDBJ databases">
        <authorList>
            <person name="Alioto T."/>
            <person name="Alioto T."/>
        </authorList>
    </citation>
    <scope>NUCLEOTIDE SEQUENCE</scope>
</reference>
<accession>A0A8B6GJD9</accession>
<dbReference type="SMART" id="SM00382">
    <property type="entry name" value="AAA"/>
    <property type="match status" value="1"/>
</dbReference>
<evidence type="ECO:0008006" key="8">
    <source>
        <dbReference type="Google" id="ProtNLM"/>
    </source>
</evidence>
<keyword evidence="1" id="KW-0863">Zinc-finger</keyword>
<feature type="domain" description="B box-type" evidence="4">
    <location>
        <begin position="87"/>
        <end position="137"/>
    </location>
</feature>
<evidence type="ECO:0000313" key="7">
    <source>
        <dbReference type="Proteomes" id="UP000596742"/>
    </source>
</evidence>
<dbReference type="AlphaFoldDB" id="A0A8B6GJD9"/>
<dbReference type="PROSITE" id="PS50119">
    <property type="entry name" value="ZF_BBOX"/>
    <property type="match status" value="2"/>
</dbReference>
<dbReference type="InterPro" id="IPR036116">
    <property type="entry name" value="FN3_sf"/>
</dbReference>
<evidence type="ECO:0000256" key="1">
    <source>
        <dbReference type="PROSITE-ProRule" id="PRU00024"/>
    </source>
</evidence>
<evidence type="ECO:0000313" key="6">
    <source>
        <dbReference type="EMBL" id="VDI64632.1"/>
    </source>
</evidence>
<keyword evidence="2" id="KW-0547">Nucleotide-binding</keyword>
<dbReference type="SMART" id="SM00060">
    <property type="entry name" value="FN3"/>
    <property type="match status" value="1"/>
</dbReference>
<dbReference type="SUPFAM" id="SSF49265">
    <property type="entry name" value="Fibronectin type III"/>
    <property type="match status" value="1"/>
</dbReference>
<dbReference type="GO" id="GO:0008270">
    <property type="term" value="F:zinc ion binding"/>
    <property type="evidence" value="ECO:0007669"/>
    <property type="project" value="UniProtKB-KW"/>
</dbReference>
<keyword evidence="1" id="KW-0479">Metal-binding</keyword>
<keyword evidence="1" id="KW-0862">Zinc</keyword>
<dbReference type="InterPro" id="IPR000315">
    <property type="entry name" value="Znf_B-box"/>
</dbReference>
<keyword evidence="2" id="KW-0342">GTP-binding</keyword>
<dbReference type="PROSITE" id="PS50853">
    <property type="entry name" value="FN3"/>
    <property type="match status" value="1"/>
</dbReference>
<evidence type="ECO:0000259" key="5">
    <source>
        <dbReference type="PROSITE" id="PS50853"/>
    </source>
</evidence>
<dbReference type="CDD" id="cd00882">
    <property type="entry name" value="Ras_like_GTPase"/>
    <property type="match status" value="1"/>
</dbReference>
<feature type="coiled-coil region" evidence="3">
    <location>
        <begin position="752"/>
        <end position="779"/>
    </location>
</feature>
<dbReference type="SUPFAM" id="SSF52540">
    <property type="entry name" value="P-loop containing nucleoside triphosphate hydrolases"/>
    <property type="match status" value="1"/>
</dbReference>
<keyword evidence="7" id="KW-1185">Reference proteome</keyword>
<sequence>LTEQTQTEHSRDGSNCGIYSASDIVADANSNSADHLPCEPCFYQNLDKPATHYCFPCDERYCEKCTKRHKTHRRTEDHNVIDLNLLNPNKMCDACKYSGEDLKAGYKCVDCAEHLCEDCMKYHRSQKQTRSHKIHPIPSQPLCESCYAMGDQVVATSFCLDCDEPELICQSCVKHHLSMKQSRTHKISEDLFAYTIRTFKNNSLKELNEDKENDGCPGKPYVTETVTMSNHLLVKWEETELGENEAYQIMFKEGTTGIWKSCMSNTVKSSMKMEGLQPQTAYVFRVRVVNNRSGEERPFGLESDPITTGQSAALGIMKMSTMVYNDPIPVYALPVFEVNAARNEYAKTRKLHVGVIANAATEKNIMIVGATGAGKSTLINAMANYMMGVTWADPFRFTLVNVETSEQGRSGNQAISQTEWITCYNINTSVSSRLKYNINLIDTPGFGDTRGLEHDQTVINQIKELCTVNGSQGVATIDAVCFILKAPDARLTSTQMYIFESILSLFGNDIKDNICTLITFADGQRPPVLAGLEALEFKLLPYEKYFTFNNSALFVDNKSNDPNALAPTFWEMGMKSCEAFFDHLVTLPTKSLLLTSEVLRQRERLENTVYHLYQEIDVGLSKIGVLEQEVELFTKCRRQIRENKNFRYQVTENVQEIVDLKGKGQFTTTCLICNFTCHENCRYSNNEDKEKCIAIGDDGKCTECPSNCHWTEHHNTPYLIKLVPKLIYKKYSEKKKIYDEATQKSLTQEQIVQEMSNDIERLEDAIAERLDRIAEYNNRLKEIALRPDPLSTAQYIDLLINGEKREKRYGFESRIDALEKCKKRSQYGQSVQIFKNRAQSTRDTLNATVSDEDDVSETFLGAIKNFGKKIIHAIKV</sequence>
<dbReference type="Gene3D" id="2.60.40.10">
    <property type="entry name" value="Immunoglobulins"/>
    <property type="match status" value="1"/>
</dbReference>